<dbReference type="EMBL" id="VXIS01000276">
    <property type="protein sequence ID" value="KAA8895269.1"/>
    <property type="molecule type" value="Genomic_DNA"/>
</dbReference>
<dbReference type="InParanoid" id="A0A5J5EJQ1"/>
<accession>A0A5J5EJQ1</accession>
<organism evidence="3 4">
    <name type="scientific">Sphaerosporella brunnea</name>
    <dbReference type="NCBI Taxonomy" id="1250544"/>
    <lineage>
        <taxon>Eukaryota</taxon>
        <taxon>Fungi</taxon>
        <taxon>Dikarya</taxon>
        <taxon>Ascomycota</taxon>
        <taxon>Pezizomycotina</taxon>
        <taxon>Pezizomycetes</taxon>
        <taxon>Pezizales</taxon>
        <taxon>Pyronemataceae</taxon>
        <taxon>Sphaerosporella</taxon>
    </lineage>
</organism>
<gene>
    <name evidence="3" type="ORF">FN846DRAFT_345277</name>
</gene>
<dbReference type="AlphaFoldDB" id="A0A5J5EJQ1"/>
<feature type="domain" description="Phosphogluconate dehydrogenase NAD-binding putative C-terminal" evidence="2">
    <location>
        <begin position="86"/>
        <end position="158"/>
    </location>
</feature>
<protein>
    <submittedName>
        <fullName evidence="3">6-phosphogluconate dehydrogenase</fullName>
    </submittedName>
</protein>
<dbReference type="Proteomes" id="UP000326924">
    <property type="component" value="Unassembled WGS sequence"/>
</dbReference>
<name>A0A5J5EJQ1_9PEZI</name>
<dbReference type="SUPFAM" id="SSF48179">
    <property type="entry name" value="6-phosphogluconate dehydrogenase C-terminal domain-like"/>
    <property type="match status" value="1"/>
</dbReference>
<keyword evidence="4" id="KW-1185">Reference proteome</keyword>
<evidence type="ECO:0000256" key="1">
    <source>
        <dbReference type="SAM" id="MobiDB-lite"/>
    </source>
</evidence>
<reference evidence="3 4" key="1">
    <citation type="submission" date="2019-09" db="EMBL/GenBank/DDBJ databases">
        <title>Draft genome of the ectomycorrhizal ascomycete Sphaerosporella brunnea.</title>
        <authorList>
            <consortium name="DOE Joint Genome Institute"/>
            <person name="Benucci G.M."/>
            <person name="Marozzi G."/>
            <person name="Antonielli L."/>
            <person name="Sanchez S."/>
            <person name="Marco P."/>
            <person name="Wang X."/>
            <person name="Falini L.B."/>
            <person name="Barry K."/>
            <person name="Haridas S."/>
            <person name="Lipzen A."/>
            <person name="Labutti K."/>
            <person name="Grigoriev I.V."/>
            <person name="Murat C."/>
            <person name="Martin F."/>
            <person name="Albertini E."/>
            <person name="Donnini D."/>
            <person name="Bonito G."/>
        </authorList>
    </citation>
    <scope>NUCLEOTIDE SEQUENCE [LARGE SCALE GENOMIC DNA]</scope>
    <source>
        <strain evidence="3 4">Sb_GMNB300</strain>
    </source>
</reference>
<sequence>MGSGTTPRFLDGAIFGSPPAQLVSGRGWRQPRISVSGAAKLDPEVERILNIRSVGPEVGQTSTLKMCFASVSKGLQALSLMAFTTAASNGMADVLKEELEAFAPPFGGDIVSFLQKVVKDIPGKAFRWVEEIENISDTHKETGFGEEVFRGVAEIYRFMAEETEFGRQRVWGKPMLEVVEDVGESLKGSKKRAAELLEEGEEEAGKRRRVKEDLEEEDKSEIGSHFLCCTCGEEMTRVIYCD</sequence>
<dbReference type="InterPro" id="IPR008927">
    <property type="entry name" value="6-PGluconate_DH-like_C_sf"/>
</dbReference>
<feature type="region of interest" description="Disordered" evidence="1">
    <location>
        <begin position="197"/>
        <end position="218"/>
    </location>
</feature>
<dbReference type="InterPro" id="IPR013328">
    <property type="entry name" value="6PGD_dom2"/>
</dbReference>
<dbReference type="Pfam" id="PF09130">
    <property type="entry name" value="DUF1932"/>
    <property type="match status" value="1"/>
</dbReference>
<dbReference type="Gene3D" id="1.10.1040.10">
    <property type="entry name" value="N-(1-d-carboxylethyl)-l-norvaline Dehydrogenase, domain 2"/>
    <property type="match status" value="1"/>
</dbReference>
<evidence type="ECO:0000313" key="4">
    <source>
        <dbReference type="Proteomes" id="UP000326924"/>
    </source>
</evidence>
<evidence type="ECO:0000313" key="3">
    <source>
        <dbReference type="EMBL" id="KAA8895269.1"/>
    </source>
</evidence>
<dbReference type="OrthoDB" id="9988102at2759"/>
<evidence type="ECO:0000259" key="2">
    <source>
        <dbReference type="Pfam" id="PF09130"/>
    </source>
</evidence>
<dbReference type="InterPro" id="IPR015814">
    <property type="entry name" value="Pgluconate_DH_NAD-bd_C"/>
</dbReference>
<comment type="caution">
    <text evidence="3">The sequence shown here is derived from an EMBL/GenBank/DDBJ whole genome shotgun (WGS) entry which is preliminary data.</text>
</comment>
<proteinExistence type="predicted"/>